<comment type="subcellular location">
    <subcellularLocation>
        <location evidence="1">Membrane</location>
        <topology evidence="1">Multi-pass membrane protein</topology>
    </subcellularLocation>
</comment>
<keyword evidence="10" id="KW-1185">Reference proteome</keyword>
<dbReference type="InterPro" id="IPR001594">
    <property type="entry name" value="Palmitoyltrfase_DHHC"/>
</dbReference>
<dbReference type="PANTHER" id="PTHR22883:SF203">
    <property type="entry name" value="PALMITOYLTRANSFERASE"/>
    <property type="match status" value="1"/>
</dbReference>
<evidence type="ECO:0000256" key="6">
    <source>
        <dbReference type="ARBA" id="ARBA00023315"/>
    </source>
</evidence>
<comment type="catalytic activity">
    <reaction evidence="7">
        <text>L-cysteinyl-[protein] + hexadecanoyl-CoA = S-hexadecanoyl-L-cysteinyl-[protein] + CoA</text>
        <dbReference type="Rhea" id="RHEA:36683"/>
        <dbReference type="Rhea" id="RHEA-COMP:10131"/>
        <dbReference type="Rhea" id="RHEA-COMP:11032"/>
        <dbReference type="ChEBI" id="CHEBI:29950"/>
        <dbReference type="ChEBI" id="CHEBI:57287"/>
        <dbReference type="ChEBI" id="CHEBI:57379"/>
        <dbReference type="ChEBI" id="CHEBI:74151"/>
        <dbReference type="EC" id="2.3.1.225"/>
    </reaction>
</comment>
<comment type="domain">
    <text evidence="7">The DHHC domain is required for palmitoyltransferase activity.</text>
</comment>
<proteinExistence type="inferred from homology"/>
<evidence type="ECO:0000256" key="5">
    <source>
        <dbReference type="ARBA" id="ARBA00023136"/>
    </source>
</evidence>
<keyword evidence="5" id="KW-0472">Membrane</keyword>
<protein>
    <recommendedName>
        <fullName evidence="7">Palmitoyltransferase</fullName>
        <ecNumber evidence="7">2.3.1.225</ecNumber>
    </recommendedName>
</protein>
<feature type="non-terminal residue" evidence="9">
    <location>
        <position position="154"/>
    </location>
</feature>
<keyword evidence="4" id="KW-1133">Transmembrane helix</keyword>
<dbReference type="PROSITE" id="PS50216">
    <property type="entry name" value="DHHC"/>
    <property type="match status" value="1"/>
</dbReference>
<evidence type="ECO:0000256" key="7">
    <source>
        <dbReference type="RuleBase" id="RU079119"/>
    </source>
</evidence>
<evidence type="ECO:0000313" key="10">
    <source>
        <dbReference type="Proteomes" id="UP001165060"/>
    </source>
</evidence>
<dbReference type="EMBL" id="BRYB01002134">
    <property type="protein sequence ID" value="GMI40205.1"/>
    <property type="molecule type" value="Genomic_DNA"/>
</dbReference>
<sequence>MSSYTPPKARVNGFSAPLSREQLVICSGEAVTLALFLVTQLVVHPPSSTFLVTHIYLPLTLVRVLLWLNVSTADPSVAPSGRLPCFRSRPEVSRFCSTCKKMIPDLDHHCTWLNTCVGSANYGRFLSLASLCASAHGLGAAASVLAALEGGGGG</sequence>
<evidence type="ECO:0000256" key="3">
    <source>
        <dbReference type="ARBA" id="ARBA00022692"/>
    </source>
</evidence>
<evidence type="ECO:0000256" key="4">
    <source>
        <dbReference type="ARBA" id="ARBA00022989"/>
    </source>
</evidence>
<evidence type="ECO:0000313" key="9">
    <source>
        <dbReference type="EMBL" id="GMI40205.1"/>
    </source>
</evidence>
<keyword evidence="6 7" id="KW-0012">Acyltransferase</keyword>
<dbReference type="Proteomes" id="UP001165060">
    <property type="component" value="Unassembled WGS sequence"/>
</dbReference>
<keyword evidence="3" id="KW-0812">Transmembrane</keyword>
<evidence type="ECO:0000259" key="8">
    <source>
        <dbReference type="Pfam" id="PF01529"/>
    </source>
</evidence>
<dbReference type="PANTHER" id="PTHR22883">
    <property type="entry name" value="ZINC FINGER DHHC DOMAIN CONTAINING PROTEIN"/>
    <property type="match status" value="1"/>
</dbReference>
<dbReference type="EC" id="2.3.1.225" evidence="7"/>
<accession>A0ABQ6N412</accession>
<keyword evidence="2 7" id="KW-0808">Transferase</keyword>
<gene>
    <name evidence="9" type="ORF">TeGR_g14652</name>
</gene>
<evidence type="ECO:0000256" key="2">
    <source>
        <dbReference type="ARBA" id="ARBA00022679"/>
    </source>
</evidence>
<comment type="caution">
    <text evidence="9">The sequence shown here is derived from an EMBL/GenBank/DDBJ whole genome shotgun (WGS) entry which is preliminary data.</text>
</comment>
<comment type="similarity">
    <text evidence="7">Belongs to the DHHC palmitoyltransferase family.</text>
</comment>
<evidence type="ECO:0000256" key="1">
    <source>
        <dbReference type="ARBA" id="ARBA00004141"/>
    </source>
</evidence>
<name>A0ABQ6N412_9STRA</name>
<feature type="domain" description="Palmitoyltransferase DHHC" evidence="8">
    <location>
        <begin position="85"/>
        <end position="132"/>
    </location>
</feature>
<reference evidence="9 10" key="1">
    <citation type="journal article" date="2023" name="Commun. Biol.">
        <title>Genome analysis of Parmales, the sister group of diatoms, reveals the evolutionary specialization of diatoms from phago-mixotrophs to photoautotrophs.</title>
        <authorList>
            <person name="Ban H."/>
            <person name="Sato S."/>
            <person name="Yoshikawa S."/>
            <person name="Yamada K."/>
            <person name="Nakamura Y."/>
            <person name="Ichinomiya M."/>
            <person name="Sato N."/>
            <person name="Blanc-Mathieu R."/>
            <person name="Endo H."/>
            <person name="Kuwata A."/>
            <person name="Ogata H."/>
        </authorList>
    </citation>
    <scope>NUCLEOTIDE SEQUENCE [LARGE SCALE GENOMIC DNA]</scope>
</reference>
<dbReference type="InterPro" id="IPR039859">
    <property type="entry name" value="PFA4/ZDH16/20/ERF2-like"/>
</dbReference>
<dbReference type="Pfam" id="PF01529">
    <property type="entry name" value="DHHC"/>
    <property type="match status" value="1"/>
</dbReference>
<organism evidence="9 10">
    <name type="scientific">Tetraparma gracilis</name>
    <dbReference type="NCBI Taxonomy" id="2962635"/>
    <lineage>
        <taxon>Eukaryota</taxon>
        <taxon>Sar</taxon>
        <taxon>Stramenopiles</taxon>
        <taxon>Ochrophyta</taxon>
        <taxon>Bolidophyceae</taxon>
        <taxon>Parmales</taxon>
        <taxon>Triparmaceae</taxon>
        <taxon>Tetraparma</taxon>
    </lineage>
</organism>